<dbReference type="EMBL" id="JACEFF010000217">
    <property type="protein sequence ID" value="KAH9641671.1"/>
    <property type="molecule type" value="Genomic_DNA"/>
</dbReference>
<dbReference type="Proteomes" id="UP000814243">
    <property type="component" value="Unassembled WGS sequence"/>
</dbReference>
<keyword evidence="1" id="KW-0812">Transmembrane</keyword>
<keyword evidence="1" id="KW-1133">Transmembrane helix</keyword>
<evidence type="ECO:0000256" key="1">
    <source>
        <dbReference type="SAM" id="Phobius"/>
    </source>
</evidence>
<dbReference type="PANTHER" id="PTHR20992">
    <property type="entry name" value="AT15442P-RELATED"/>
    <property type="match status" value="1"/>
</dbReference>
<dbReference type="PANTHER" id="PTHR20992:SF9">
    <property type="entry name" value="AT15442P-RELATED"/>
    <property type="match status" value="1"/>
</dbReference>
<reference evidence="2" key="1">
    <citation type="journal article" date="2021" name="G3 (Bethesda)">
        <title>Genome and transcriptome analysis of the beet armyworm Spodoptera exigua reveals targets for pest control. .</title>
        <authorList>
            <person name="Simon S."/>
            <person name="Breeschoten T."/>
            <person name="Jansen H.J."/>
            <person name="Dirks R.P."/>
            <person name="Schranz M.E."/>
            <person name="Ros V.I.D."/>
        </authorList>
    </citation>
    <scope>NUCLEOTIDE SEQUENCE</scope>
    <source>
        <strain evidence="2">TB_SE_WUR_2020</strain>
    </source>
</reference>
<keyword evidence="1" id="KW-0472">Membrane</keyword>
<dbReference type="AlphaFoldDB" id="A0A922SLA2"/>
<evidence type="ECO:0000313" key="3">
    <source>
        <dbReference type="Proteomes" id="UP000814243"/>
    </source>
</evidence>
<comment type="caution">
    <text evidence="2">The sequence shown here is derived from an EMBL/GenBank/DDBJ whole genome shotgun (WGS) entry which is preliminary data.</text>
</comment>
<sequence>MSIIIFQGLLWAMALTRLLVTTEELRWLVVQPSELAILGTASLCLTLVNIVCIFLAGVAVYKVKEVSPLERKDISWWKANRSRMQAKQNKDNLNWDVYKLSDVYIPMEVETKASLETQTASGSIRDKTQNLDEMQHSYYNIGYQNGEICEDGAPKVPDYPTLKPSLSYTVEAKNQVLLDKKSYDV</sequence>
<accession>A0A922SLA2</accession>
<evidence type="ECO:0000313" key="2">
    <source>
        <dbReference type="EMBL" id="KAH9641671.1"/>
    </source>
</evidence>
<dbReference type="InterPro" id="IPR005240">
    <property type="entry name" value="DUF389"/>
</dbReference>
<protein>
    <submittedName>
        <fullName evidence="2">Uncharacterized protein</fullName>
    </submittedName>
</protein>
<gene>
    <name evidence="2" type="ORF">HF086_005117</name>
</gene>
<name>A0A922SLA2_SPOEX</name>
<feature type="transmembrane region" description="Helical" evidence="1">
    <location>
        <begin position="35"/>
        <end position="61"/>
    </location>
</feature>
<organism evidence="2 3">
    <name type="scientific">Spodoptera exigua</name>
    <name type="common">Beet armyworm</name>
    <name type="synonym">Noctua fulgens</name>
    <dbReference type="NCBI Taxonomy" id="7107"/>
    <lineage>
        <taxon>Eukaryota</taxon>
        <taxon>Metazoa</taxon>
        <taxon>Ecdysozoa</taxon>
        <taxon>Arthropoda</taxon>
        <taxon>Hexapoda</taxon>
        <taxon>Insecta</taxon>
        <taxon>Pterygota</taxon>
        <taxon>Neoptera</taxon>
        <taxon>Endopterygota</taxon>
        <taxon>Lepidoptera</taxon>
        <taxon>Glossata</taxon>
        <taxon>Ditrysia</taxon>
        <taxon>Noctuoidea</taxon>
        <taxon>Noctuidae</taxon>
        <taxon>Amphipyrinae</taxon>
        <taxon>Spodoptera</taxon>
    </lineage>
</organism>
<proteinExistence type="predicted"/>